<evidence type="ECO:0000256" key="2">
    <source>
        <dbReference type="ARBA" id="ARBA00022723"/>
    </source>
</evidence>
<dbReference type="GO" id="GO:0005506">
    <property type="term" value="F:iron ion binding"/>
    <property type="evidence" value="ECO:0007669"/>
    <property type="project" value="InterPro"/>
</dbReference>
<evidence type="ECO:0000256" key="3">
    <source>
        <dbReference type="ARBA" id="ARBA00022964"/>
    </source>
</evidence>
<sequence>MLSYLVPLVAILLFFSNPLVDYFFPSSRQSRGLSPRPALNESLVAIETPSDAHLNCTPDAYAAHILSRSPLVVYIENFLSPTERAHLLDISNPIFAPSDITNDGKTTVHDPSVRLSSVALIPRTPEVRCIEARARALQGWPEDHWVERLRTQLYEPGGHYAHHFDWRASVGGWGRVSSIMAWVQGDADDDIEGGGTEFPLLRLTGQKSRWCRFIECAEGEGKGEDEGDEVRDDEKGVTFKVKAGNAVYWENFRPNGRGYEETWHAGLPVKKGVKVGLNIWSSGRVE</sequence>
<comment type="caution">
    <text evidence="8">The sequence shown here is derived from an EMBL/GenBank/DDBJ whole genome shotgun (WGS) entry which is preliminary data.</text>
</comment>
<evidence type="ECO:0000313" key="9">
    <source>
        <dbReference type="Proteomes" id="UP000770015"/>
    </source>
</evidence>
<name>A0A9P8VJS4_9PEZI</name>
<gene>
    <name evidence="8" type="ORF">F5X68DRAFT_200058</name>
</gene>
<keyword evidence="3" id="KW-0223">Dioxygenase</keyword>
<dbReference type="Gene3D" id="2.60.120.620">
    <property type="entry name" value="q2cbj1_9rhob like domain"/>
    <property type="match status" value="1"/>
</dbReference>
<dbReference type="GO" id="GO:0005783">
    <property type="term" value="C:endoplasmic reticulum"/>
    <property type="evidence" value="ECO:0007669"/>
    <property type="project" value="TreeGrafter"/>
</dbReference>
<dbReference type="GO" id="GO:0031418">
    <property type="term" value="F:L-ascorbic acid binding"/>
    <property type="evidence" value="ECO:0007669"/>
    <property type="project" value="InterPro"/>
</dbReference>
<dbReference type="InterPro" id="IPR005123">
    <property type="entry name" value="Oxoglu/Fe-dep_dioxygenase_dom"/>
</dbReference>
<keyword evidence="9" id="KW-1185">Reference proteome</keyword>
<dbReference type="PANTHER" id="PTHR10869">
    <property type="entry name" value="PROLYL 4-HYDROXYLASE ALPHA SUBUNIT"/>
    <property type="match status" value="1"/>
</dbReference>
<dbReference type="AlphaFoldDB" id="A0A9P8VJS4"/>
<dbReference type="EMBL" id="JAGSXJ010000003">
    <property type="protein sequence ID" value="KAH6694008.1"/>
    <property type="molecule type" value="Genomic_DNA"/>
</dbReference>
<keyword evidence="2" id="KW-0479">Metal-binding</keyword>
<proteinExistence type="predicted"/>
<dbReference type="PANTHER" id="PTHR10869:SF246">
    <property type="entry name" value="TRANSMEMBRANE PROLYL 4-HYDROXYLASE"/>
    <property type="match status" value="1"/>
</dbReference>
<dbReference type="OrthoDB" id="420380at2759"/>
<accession>A0A9P8VJS4</accession>
<organism evidence="8 9">
    <name type="scientific">Plectosphaerella plurivora</name>
    <dbReference type="NCBI Taxonomy" id="936078"/>
    <lineage>
        <taxon>Eukaryota</taxon>
        <taxon>Fungi</taxon>
        <taxon>Dikarya</taxon>
        <taxon>Ascomycota</taxon>
        <taxon>Pezizomycotina</taxon>
        <taxon>Sordariomycetes</taxon>
        <taxon>Hypocreomycetidae</taxon>
        <taxon>Glomerellales</taxon>
        <taxon>Plectosphaerellaceae</taxon>
        <taxon>Plectosphaerella</taxon>
    </lineage>
</organism>
<evidence type="ECO:0000256" key="6">
    <source>
        <dbReference type="SAM" id="SignalP"/>
    </source>
</evidence>
<evidence type="ECO:0000259" key="7">
    <source>
        <dbReference type="PROSITE" id="PS51471"/>
    </source>
</evidence>
<dbReference type="PROSITE" id="PS51471">
    <property type="entry name" value="FE2OG_OXY"/>
    <property type="match status" value="1"/>
</dbReference>
<dbReference type="Pfam" id="PF13640">
    <property type="entry name" value="2OG-FeII_Oxy_3"/>
    <property type="match status" value="1"/>
</dbReference>
<evidence type="ECO:0000256" key="4">
    <source>
        <dbReference type="ARBA" id="ARBA00023002"/>
    </source>
</evidence>
<dbReference type="FunFam" id="2.60.120.620:FF:000027">
    <property type="entry name" value="Oxidoreductase, 2OG-Fe(II) oxygenase family family"/>
    <property type="match status" value="1"/>
</dbReference>
<protein>
    <recommendedName>
        <fullName evidence="7">Fe2OG dioxygenase domain-containing protein</fullName>
    </recommendedName>
</protein>
<keyword evidence="6" id="KW-0732">Signal</keyword>
<evidence type="ECO:0000313" key="8">
    <source>
        <dbReference type="EMBL" id="KAH6694008.1"/>
    </source>
</evidence>
<feature type="chain" id="PRO_5040427783" description="Fe2OG dioxygenase domain-containing protein" evidence="6">
    <location>
        <begin position="23"/>
        <end position="286"/>
    </location>
</feature>
<evidence type="ECO:0000256" key="1">
    <source>
        <dbReference type="ARBA" id="ARBA00001961"/>
    </source>
</evidence>
<reference evidence="8" key="1">
    <citation type="journal article" date="2021" name="Nat. Commun.">
        <title>Genetic determinants of endophytism in the Arabidopsis root mycobiome.</title>
        <authorList>
            <person name="Mesny F."/>
            <person name="Miyauchi S."/>
            <person name="Thiergart T."/>
            <person name="Pickel B."/>
            <person name="Atanasova L."/>
            <person name="Karlsson M."/>
            <person name="Huettel B."/>
            <person name="Barry K.W."/>
            <person name="Haridas S."/>
            <person name="Chen C."/>
            <person name="Bauer D."/>
            <person name="Andreopoulos W."/>
            <person name="Pangilinan J."/>
            <person name="LaButti K."/>
            <person name="Riley R."/>
            <person name="Lipzen A."/>
            <person name="Clum A."/>
            <person name="Drula E."/>
            <person name="Henrissat B."/>
            <person name="Kohler A."/>
            <person name="Grigoriev I.V."/>
            <person name="Martin F.M."/>
            <person name="Hacquard S."/>
        </authorList>
    </citation>
    <scope>NUCLEOTIDE SEQUENCE</scope>
    <source>
        <strain evidence="8">MPI-SDFR-AT-0117</strain>
    </source>
</reference>
<dbReference type="SMART" id="SM00702">
    <property type="entry name" value="P4Hc"/>
    <property type="match status" value="1"/>
</dbReference>
<comment type="cofactor">
    <cofactor evidence="1">
        <name>L-ascorbate</name>
        <dbReference type="ChEBI" id="CHEBI:38290"/>
    </cofactor>
</comment>
<dbReference type="InterPro" id="IPR006620">
    <property type="entry name" value="Pro_4_hyd_alph"/>
</dbReference>
<dbReference type="GO" id="GO:0004656">
    <property type="term" value="F:procollagen-proline 4-dioxygenase activity"/>
    <property type="evidence" value="ECO:0007669"/>
    <property type="project" value="TreeGrafter"/>
</dbReference>
<feature type="domain" description="Fe2OG dioxygenase" evidence="7">
    <location>
        <begin position="145"/>
        <end position="283"/>
    </location>
</feature>
<feature type="signal peptide" evidence="6">
    <location>
        <begin position="1"/>
        <end position="22"/>
    </location>
</feature>
<evidence type="ECO:0000256" key="5">
    <source>
        <dbReference type="ARBA" id="ARBA00023004"/>
    </source>
</evidence>
<dbReference type="InterPro" id="IPR045054">
    <property type="entry name" value="P4HA-like"/>
</dbReference>
<dbReference type="InterPro" id="IPR044862">
    <property type="entry name" value="Pro_4_hyd_alph_FE2OG_OXY"/>
</dbReference>
<keyword evidence="4" id="KW-0560">Oxidoreductase</keyword>
<keyword evidence="5" id="KW-0408">Iron</keyword>
<dbReference type="Proteomes" id="UP000770015">
    <property type="component" value="Unassembled WGS sequence"/>
</dbReference>